<reference evidence="2" key="1">
    <citation type="journal article" date="2010" name="Science">
        <title>The genome of the Western clawed frog Xenopus tropicalis.</title>
        <authorList>
            <person name="Hellsten U."/>
            <person name="Harland R.M."/>
            <person name="Gilchrist M.J."/>
            <person name="Hendrix D."/>
            <person name="Jurka J."/>
            <person name="Kapitonov V."/>
            <person name="Ovcharenko I."/>
            <person name="Putnam N.H."/>
            <person name="Shu S."/>
            <person name="Taher L."/>
            <person name="Blitz I.L."/>
            <person name="Blumberg B."/>
            <person name="Dichmann D.S."/>
            <person name="Dubchak I."/>
            <person name="Amaya E."/>
            <person name="Detter J.C."/>
            <person name="Fletcher R."/>
            <person name="Gerhard D.S."/>
            <person name="Goodstein D."/>
            <person name="Graves T."/>
            <person name="Grigoriev I.V."/>
            <person name="Grimwood J."/>
            <person name="Kawashima T."/>
            <person name="Lindquist E."/>
            <person name="Lucas S.M."/>
            <person name="Mead P.E."/>
            <person name="Mitros T."/>
            <person name="Ogino H."/>
            <person name="Ohta Y."/>
            <person name="Poliakov A.V."/>
            <person name="Pollet N."/>
            <person name="Robert J."/>
            <person name="Salamov A."/>
            <person name="Sater A.K."/>
            <person name="Schmutz J."/>
            <person name="Terry A."/>
            <person name="Vize P.D."/>
            <person name="Warren W.C."/>
            <person name="Wells D."/>
            <person name="Wills A."/>
            <person name="Wilson R.K."/>
            <person name="Zimmerman L.B."/>
            <person name="Zorn A.M."/>
            <person name="Grainger R."/>
            <person name="Grammer T."/>
            <person name="Khokha M.K."/>
            <person name="Richardson P.M."/>
            <person name="Rokhsar D.S."/>
        </authorList>
    </citation>
    <scope>NUCLEOTIDE SEQUENCE [LARGE SCALE GENOMIC DNA]</scope>
    <source>
        <strain evidence="2">Nigerian</strain>
    </source>
</reference>
<protein>
    <submittedName>
        <fullName evidence="2">Uncharacterized protein</fullName>
    </submittedName>
</protein>
<reference evidence="2" key="2">
    <citation type="submission" date="2021-03" db="UniProtKB">
        <authorList>
            <consortium name="Ensembl"/>
        </authorList>
    </citation>
    <scope>IDENTIFICATION</scope>
</reference>
<keyword evidence="1" id="KW-0732">Signal</keyword>
<feature type="signal peptide" evidence="1">
    <location>
        <begin position="1"/>
        <end position="19"/>
    </location>
</feature>
<proteinExistence type="predicted"/>
<feature type="chain" id="PRO_5031056819" evidence="1">
    <location>
        <begin position="20"/>
        <end position="63"/>
    </location>
</feature>
<accession>A0A803K650</accession>
<organism evidence="2">
    <name type="scientific">Xenopus tropicalis</name>
    <name type="common">Western clawed frog</name>
    <name type="synonym">Silurana tropicalis</name>
    <dbReference type="NCBI Taxonomy" id="8364"/>
    <lineage>
        <taxon>Eukaryota</taxon>
        <taxon>Metazoa</taxon>
        <taxon>Chordata</taxon>
        <taxon>Craniata</taxon>
        <taxon>Vertebrata</taxon>
        <taxon>Euteleostomi</taxon>
        <taxon>Amphibia</taxon>
        <taxon>Batrachia</taxon>
        <taxon>Anura</taxon>
        <taxon>Pipoidea</taxon>
        <taxon>Pipidae</taxon>
        <taxon>Xenopodinae</taxon>
        <taxon>Xenopus</taxon>
        <taxon>Silurana</taxon>
    </lineage>
</organism>
<name>A0A803K650_XENTR</name>
<evidence type="ECO:0000313" key="2">
    <source>
        <dbReference type="Ensembl" id="ENSXETP00000115843"/>
    </source>
</evidence>
<evidence type="ECO:0000256" key="1">
    <source>
        <dbReference type="SAM" id="SignalP"/>
    </source>
</evidence>
<dbReference type="Ensembl" id="ENSXETT00000123796">
    <property type="protein sequence ID" value="ENSXETP00000115843"/>
    <property type="gene ID" value="ENSXETG00000047259"/>
</dbReference>
<sequence>IGWCGLCVLGLLGWVELDGLWTFFNPIKKSILRCPNKCPILQNIYYFECFIKHPLCDCRIMAA</sequence>
<dbReference type="AlphaFoldDB" id="A0A803K650"/>
<dbReference type="InParanoid" id="A0A803K650"/>